<dbReference type="GO" id="GO:0003688">
    <property type="term" value="F:DNA replication origin binding"/>
    <property type="evidence" value="ECO:0007669"/>
    <property type="project" value="TreeGrafter"/>
</dbReference>
<keyword evidence="7" id="KW-0238">DNA-binding</keyword>
<evidence type="ECO:0000256" key="5">
    <source>
        <dbReference type="ARBA" id="ARBA00022840"/>
    </source>
</evidence>
<dbReference type="InterPro" id="IPR020591">
    <property type="entry name" value="Chromosome_initiator_DnaA-like"/>
</dbReference>
<evidence type="ECO:0000256" key="7">
    <source>
        <dbReference type="ARBA" id="ARBA00023125"/>
    </source>
</evidence>
<dbReference type="EMBL" id="BARS01003403">
    <property type="protein sequence ID" value="GAF82334.1"/>
    <property type="molecule type" value="Genomic_DNA"/>
</dbReference>
<dbReference type="Gene3D" id="3.40.50.300">
    <property type="entry name" value="P-loop containing nucleotide triphosphate hydrolases"/>
    <property type="match status" value="1"/>
</dbReference>
<gene>
    <name evidence="9" type="ORF">S01H1_06598</name>
</gene>
<accession>X0SMQ5</accession>
<dbReference type="SUPFAM" id="SSF52540">
    <property type="entry name" value="P-loop containing nucleoside triphosphate hydrolases"/>
    <property type="match status" value="1"/>
</dbReference>
<organism evidence="9">
    <name type="scientific">marine sediment metagenome</name>
    <dbReference type="NCBI Taxonomy" id="412755"/>
    <lineage>
        <taxon>unclassified sequences</taxon>
        <taxon>metagenomes</taxon>
        <taxon>ecological metagenomes</taxon>
    </lineage>
</organism>
<reference evidence="9" key="1">
    <citation type="journal article" date="2014" name="Front. Microbiol.">
        <title>High frequency of phylogenetically diverse reductive dehalogenase-homologous genes in deep subseafloor sedimentary metagenomes.</title>
        <authorList>
            <person name="Kawai M."/>
            <person name="Futagami T."/>
            <person name="Toyoda A."/>
            <person name="Takaki Y."/>
            <person name="Nishi S."/>
            <person name="Hori S."/>
            <person name="Arai W."/>
            <person name="Tsubouchi T."/>
            <person name="Morono Y."/>
            <person name="Uchiyama I."/>
            <person name="Ito T."/>
            <person name="Fujiyama A."/>
            <person name="Inagaki F."/>
            <person name="Takami H."/>
        </authorList>
    </citation>
    <scope>NUCLEOTIDE SEQUENCE</scope>
    <source>
        <strain evidence="9">Expedition CK06-06</strain>
    </source>
</reference>
<dbReference type="InterPro" id="IPR025662">
    <property type="entry name" value="Sigma_54_int_dom_ATP-bd_1"/>
</dbReference>
<evidence type="ECO:0000313" key="9">
    <source>
        <dbReference type="EMBL" id="GAF82334.1"/>
    </source>
</evidence>
<dbReference type="Pfam" id="PF00308">
    <property type="entry name" value="Bac_DnaA"/>
    <property type="match status" value="1"/>
</dbReference>
<sequence length="198" mass="22517">MATPPKVNAAYTFNTFITGESNRMAYAAALEVAEEPGRTYNPLFIYGDTGVGKTHLLHAIAHALKASRPRILYVNAEQFTNQFVIALKNQKTEDFHHKFRSADVLLVDDIQFLSGKAQTQECFFHIFNDLYDNNCQIVMTSDRSPKAMSSVTKKLRSRFEWGLIVDIRPPDSETRLTILDTKARRLKMSISPEVLQFL</sequence>
<dbReference type="PANTHER" id="PTHR30050:SF2">
    <property type="entry name" value="CHROMOSOMAL REPLICATION INITIATOR PROTEIN DNAA"/>
    <property type="match status" value="1"/>
</dbReference>
<keyword evidence="5" id="KW-0067">ATP-binding</keyword>
<evidence type="ECO:0000256" key="3">
    <source>
        <dbReference type="ARBA" id="ARBA00022705"/>
    </source>
</evidence>
<keyword evidence="4" id="KW-0547">Nucleotide-binding</keyword>
<evidence type="ECO:0000256" key="6">
    <source>
        <dbReference type="ARBA" id="ARBA00023121"/>
    </source>
</evidence>
<dbReference type="GO" id="GO:0005524">
    <property type="term" value="F:ATP binding"/>
    <property type="evidence" value="ECO:0007669"/>
    <property type="project" value="UniProtKB-KW"/>
</dbReference>
<keyword evidence="2" id="KW-0963">Cytoplasm</keyword>
<dbReference type="GO" id="GO:0008289">
    <property type="term" value="F:lipid binding"/>
    <property type="evidence" value="ECO:0007669"/>
    <property type="project" value="UniProtKB-KW"/>
</dbReference>
<comment type="similarity">
    <text evidence="1">Belongs to the DnaA family.</text>
</comment>
<feature type="domain" description="AAA+ ATPase" evidence="8">
    <location>
        <begin position="39"/>
        <end position="165"/>
    </location>
</feature>
<dbReference type="CDD" id="cd00009">
    <property type="entry name" value="AAA"/>
    <property type="match status" value="1"/>
</dbReference>
<protein>
    <recommendedName>
        <fullName evidence="8">AAA+ ATPase domain-containing protein</fullName>
    </recommendedName>
</protein>
<proteinExistence type="inferred from homology"/>
<dbReference type="GO" id="GO:0005886">
    <property type="term" value="C:plasma membrane"/>
    <property type="evidence" value="ECO:0007669"/>
    <property type="project" value="TreeGrafter"/>
</dbReference>
<comment type="caution">
    <text evidence="9">The sequence shown here is derived from an EMBL/GenBank/DDBJ whole genome shotgun (WGS) entry which is preliminary data.</text>
</comment>
<evidence type="ECO:0000256" key="4">
    <source>
        <dbReference type="ARBA" id="ARBA00022741"/>
    </source>
</evidence>
<feature type="non-terminal residue" evidence="9">
    <location>
        <position position="198"/>
    </location>
</feature>
<dbReference type="FunFam" id="3.40.50.300:FF:000668">
    <property type="entry name" value="Chromosomal replication initiator protein DnaA"/>
    <property type="match status" value="1"/>
</dbReference>
<dbReference type="PANTHER" id="PTHR30050">
    <property type="entry name" value="CHROMOSOMAL REPLICATION INITIATOR PROTEIN DNAA"/>
    <property type="match status" value="1"/>
</dbReference>
<evidence type="ECO:0000256" key="2">
    <source>
        <dbReference type="ARBA" id="ARBA00022490"/>
    </source>
</evidence>
<dbReference type="SMART" id="SM00382">
    <property type="entry name" value="AAA"/>
    <property type="match status" value="1"/>
</dbReference>
<dbReference type="AlphaFoldDB" id="X0SMQ5"/>
<dbReference type="PROSITE" id="PS00675">
    <property type="entry name" value="SIGMA54_INTERACT_1"/>
    <property type="match status" value="1"/>
</dbReference>
<dbReference type="InterPro" id="IPR013317">
    <property type="entry name" value="DnaA_dom"/>
</dbReference>
<dbReference type="PRINTS" id="PR00051">
    <property type="entry name" value="DNAA"/>
</dbReference>
<keyword evidence="3" id="KW-0235">DNA replication</keyword>
<evidence type="ECO:0000256" key="1">
    <source>
        <dbReference type="ARBA" id="ARBA00006583"/>
    </source>
</evidence>
<keyword evidence="6" id="KW-0446">Lipid-binding</keyword>
<name>X0SMQ5_9ZZZZ</name>
<dbReference type="GO" id="GO:0006270">
    <property type="term" value="P:DNA replication initiation"/>
    <property type="evidence" value="ECO:0007669"/>
    <property type="project" value="TreeGrafter"/>
</dbReference>
<dbReference type="InterPro" id="IPR003593">
    <property type="entry name" value="AAA+_ATPase"/>
</dbReference>
<evidence type="ECO:0000259" key="8">
    <source>
        <dbReference type="SMART" id="SM00382"/>
    </source>
</evidence>
<dbReference type="InterPro" id="IPR027417">
    <property type="entry name" value="P-loop_NTPase"/>
</dbReference>